<evidence type="ECO:0000313" key="3">
    <source>
        <dbReference type="Proteomes" id="UP001626550"/>
    </source>
</evidence>
<feature type="domain" description="ZSWIM4-8 C-terminal" evidence="1">
    <location>
        <begin position="3"/>
        <end position="136"/>
    </location>
</feature>
<keyword evidence="3" id="KW-1185">Reference proteome</keyword>
<organism evidence="2 3">
    <name type="scientific">Cichlidogyrus casuarinus</name>
    <dbReference type="NCBI Taxonomy" id="1844966"/>
    <lineage>
        <taxon>Eukaryota</taxon>
        <taxon>Metazoa</taxon>
        <taxon>Spiralia</taxon>
        <taxon>Lophotrochozoa</taxon>
        <taxon>Platyhelminthes</taxon>
        <taxon>Monogenea</taxon>
        <taxon>Monopisthocotylea</taxon>
        <taxon>Dactylogyridea</taxon>
        <taxon>Ancyrocephalidae</taxon>
        <taxon>Cichlidogyrus</taxon>
    </lineage>
</organism>
<dbReference type="Proteomes" id="UP001626550">
    <property type="component" value="Unassembled WGS sequence"/>
</dbReference>
<dbReference type="InterPro" id="IPR048370">
    <property type="entry name" value="ZSWIM4-8_C"/>
</dbReference>
<sequence>MLLGRSAVDAYCMLILKCVQCPLMMTEICNKAVGYFRSQMPPSFPQAYAYSAQTYPTVQVAGHQFPTTQAYPGIYHRLFEQRMRFIGSSQAEWDELVDLVLKAHSLYVVMPSTDRSLTFNNLLHRINKHPKCSKDLWDRIYAGLQTLDLKS</sequence>
<evidence type="ECO:0000313" key="2">
    <source>
        <dbReference type="EMBL" id="KAL3309426.1"/>
    </source>
</evidence>
<reference evidence="2 3" key="1">
    <citation type="submission" date="2024-11" db="EMBL/GenBank/DDBJ databases">
        <title>Adaptive evolution of stress response genes in parasites aligns with host niche diversity.</title>
        <authorList>
            <person name="Hahn C."/>
            <person name="Resl P."/>
        </authorList>
    </citation>
    <scope>NUCLEOTIDE SEQUENCE [LARGE SCALE GENOMIC DNA]</scope>
    <source>
        <strain evidence="2">EGGRZ-B1_66</strain>
        <tissue evidence="2">Body</tissue>
    </source>
</reference>
<dbReference type="EMBL" id="JBJKFK010003933">
    <property type="protein sequence ID" value="KAL3309426.1"/>
    <property type="molecule type" value="Genomic_DNA"/>
</dbReference>
<gene>
    <name evidence="2" type="primary">ZSWIM8_3</name>
    <name evidence="2" type="ORF">Ciccas_012028</name>
</gene>
<dbReference type="Pfam" id="PF21055">
    <property type="entry name" value="ZSWIM4-8_C"/>
    <property type="match status" value="1"/>
</dbReference>
<accession>A0ABD2PUI3</accession>
<name>A0ABD2PUI3_9PLAT</name>
<protein>
    <submittedName>
        <fullName evidence="2">Zinc finger SWIM domain-containing protein 8</fullName>
    </submittedName>
</protein>
<proteinExistence type="predicted"/>
<evidence type="ECO:0000259" key="1">
    <source>
        <dbReference type="Pfam" id="PF21055"/>
    </source>
</evidence>
<comment type="caution">
    <text evidence="2">The sequence shown here is derived from an EMBL/GenBank/DDBJ whole genome shotgun (WGS) entry which is preliminary data.</text>
</comment>
<dbReference type="AlphaFoldDB" id="A0ABD2PUI3"/>